<dbReference type="InterPro" id="IPR036390">
    <property type="entry name" value="WH_DNA-bd_sf"/>
</dbReference>
<gene>
    <name evidence="6" type="ORF">H0194_02015</name>
</gene>
<dbReference type="GO" id="GO:0003677">
    <property type="term" value="F:DNA binding"/>
    <property type="evidence" value="ECO:0007669"/>
    <property type="project" value="UniProtKB-KW"/>
</dbReference>
<dbReference type="SUPFAM" id="SSF46785">
    <property type="entry name" value="Winged helix' DNA-binding domain"/>
    <property type="match status" value="1"/>
</dbReference>
<dbReference type="PANTHER" id="PTHR30363">
    <property type="entry name" value="HTH-TYPE TRANSCRIPTIONAL REGULATOR SRLR-RELATED"/>
    <property type="match status" value="1"/>
</dbReference>
<dbReference type="InterPro" id="IPR036388">
    <property type="entry name" value="WH-like_DNA-bd_sf"/>
</dbReference>
<dbReference type="SMART" id="SM01134">
    <property type="entry name" value="DeoRC"/>
    <property type="match status" value="1"/>
</dbReference>
<dbReference type="Proteomes" id="UP000515743">
    <property type="component" value="Chromosome"/>
</dbReference>
<dbReference type="Pfam" id="PF08220">
    <property type="entry name" value="HTH_DeoR"/>
    <property type="match status" value="1"/>
</dbReference>
<feature type="region of interest" description="Disordered" evidence="4">
    <location>
        <begin position="272"/>
        <end position="292"/>
    </location>
</feature>
<keyword evidence="3" id="KW-0804">Transcription</keyword>
<keyword evidence="1" id="KW-0805">Transcription regulation</keyword>
<evidence type="ECO:0000256" key="1">
    <source>
        <dbReference type="ARBA" id="ARBA00023015"/>
    </source>
</evidence>
<keyword evidence="2" id="KW-0238">DNA-binding</keyword>
<evidence type="ECO:0000313" key="7">
    <source>
        <dbReference type="Proteomes" id="UP000515743"/>
    </source>
</evidence>
<evidence type="ECO:0000256" key="4">
    <source>
        <dbReference type="SAM" id="MobiDB-lite"/>
    </source>
</evidence>
<organism evidence="6 7">
    <name type="scientific">Corynebacterium incognita</name>
    <dbReference type="NCBI Taxonomy" id="2754725"/>
    <lineage>
        <taxon>Bacteria</taxon>
        <taxon>Bacillati</taxon>
        <taxon>Actinomycetota</taxon>
        <taxon>Actinomycetes</taxon>
        <taxon>Mycobacteriales</taxon>
        <taxon>Corynebacteriaceae</taxon>
        <taxon>Corynebacterium</taxon>
    </lineage>
</organism>
<dbReference type="PROSITE" id="PS00894">
    <property type="entry name" value="HTH_DEOR_1"/>
    <property type="match status" value="1"/>
</dbReference>
<keyword evidence="7" id="KW-1185">Reference proteome</keyword>
<dbReference type="AlphaFoldDB" id="A0A7G7CQI2"/>
<accession>A0A7G7CQI2</accession>
<reference evidence="6 7" key="1">
    <citation type="submission" date="2020-07" db="EMBL/GenBank/DDBJ databases">
        <title>Complete genome and description of Corynebacterium incognita strain Marseille-Q3630 sp. nov.</title>
        <authorList>
            <person name="Boxberger M."/>
        </authorList>
    </citation>
    <scope>NUCLEOTIDE SEQUENCE [LARGE SCALE GENOMIC DNA]</scope>
    <source>
        <strain evidence="6 7">Marseille-Q3630</strain>
    </source>
</reference>
<dbReference type="Gene3D" id="1.10.10.10">
    <property type="entry name" value="Winged helix-like DNA-binding domain superfamily/Winged helix DNA-binding domain"/>
    <property type="match status" value="1"/>
</dbReference>
<evidence type="ECO:0000313" key="6">
    <source>
        <dbReference type="EMBL" id="QNE89848.1"/>
    </source>
</evidence>
<dbReference type="Pfam" id="PF00455">
    <property type="entry name" value="DeoRC"/>
    <property type="match status" value="1"/>
</dbReference>
<dbReference type="InterPro" id="IPR001034">
    <property type="entry name" value="DeoR_HTH"/>
</dbReference>
<dbReference type="PANTHER" id="PTHR30363:SF44">
    <property type="entry name" value="AGA OPERON TRANSCRIPTIONAL REPRESSOR-RELATED"/>
    <property type="match status" value="1"/>
</dbReference>
<sequence>MGRYINLDVKKQGCRVSEEPATQLRPAQRRTEILSLVQYHDRVSIDDLVQRFGVSVMTIHRDLEALDKAGKLVKIRGGARRVATDIVERDVTLRRATNTHVKEALAQVVVKLIEPGSIIALDDSTTVATLLPLVMDTEPAGIITHSLDLMRTIGEQYPSVSLTGIGGRYVSATDSFLGASTNAAMANLSATYSIVSTTCIARDGLYHPDEDAASTKRALCGVGAHKILVSDSSKFDNLGMHFVAGLAEFRDIVVDSNLSAEQRDMLEYSGATVHLVDTPPPTPTAPSASKLL</sequence>
<dbReference type="SMART" id="SM00420">
    <property type="entry name" value="HTH_DEOR"/>
    <property type="match status" value="1"/>
</dbReference>
<dbReference type="InterPro" id="IPR014036">
    <property type="entry name" value="DeoR-like_C"/>
</dbReference>
<evidence type="ECO:0000256" key="3">
    <source>
        <dbReference type="ARBA" id="ARBA00023163"/>
    </source>
</evidence>
<dbReference type="KEGG" id="cik:H0194_02015"/>
<dbReference type="InterPro" id="IPR037171">
    <property type="entry name" value="NagB/RpiA_transferase-like"/>
</dbReference>
<protein>
    <submittedName>
        <fullName evidence="6">DeoR/GlpR transcriptional regulator</fullName>
    </submittedName>
</protein>
<evidence type="ECO:0000256" key="2">
    <source>
        <dbReference type="ARBA" id="ARBA00023125"/>
    </source>
</evidence>
<dbReference type="PRINTS" id="PR00037">
    <property type="entry name" value="HTHLACR"/>
</dbReference>
<dbReference type="PROSITE" id="PS51000">
    <property type="entry name" value="HTH_DEOR_2"/>
    <property type="match status" value="1"/>
</dbReference>
<dbReference type="InterPro" id="IPR018356">
    <property type="entry name" value="Tscrpt_reg_HTH_DeoR_CS"/>
</dbReference>
<feature type="domain" description="HTH deoR-type" evidence="5">
    <location>
        <begin position="26"/>
        <end position="81"/>
    </location>
</feature>
<dbReference type="GO" id="GO:0003700">
    <property type="term" value="F:DNA-binding transcription factor activity"/>
    <property type="evidence" value="ECO:0007669"/>
    <property type="project" value="InterPro"/>
</dbReference>
<proteinExistence type="predicted"/>
<dbReference type="InterPro" id="IPR050313">
    <property type="entry name" value="Carb_Metab_HTH_regulators"/>
</dbReference>
<dbReference type="EMBL" id="CP059404">
    <property type="protein sequence ID" value="QNE89848.1"/>
    <property type="molecule type" value="Genomic_DNA"/>
</dbReference>
<evidence type="ECO:0000259" key="5">
    <source>
        <dbReference type="PROSITE" id="PS51000"/>
    </source>
</evidence>
<dbReference type="SUPFAM" id="SSF100950">
    <property type="entry name" value="NagB/RpiA/CoA transferase-like"/>
    <property type="match status" value="1"/>
</dbReference>
<name>A0A7G7CQI2_9CORY</name>